<dbReference type="Ensembl" id="ENSSMRT00000019065.1">
    <property type="protein sequence ID" value="ENSSMRP00000016317.1"/>
    <property type="gene ID" value="ENSSMRG00000012701.1"/>
</dbReference>
<evidence type="ECO:0000256" key="1">
    <source>
        <dbReference type="SAM" id="Phobius"/>
    </source>
</evidence>
<feature type="transmembrane region" description="Helical" evidence="1">
    <location>
        <begin position="81"/>
        <end position="99"/>
    </location>
</feature>
<keyword evidence="2" id="KW-0732">Signal</keyword>
<keyword evidence="4" id="KW-1185">Reference proteome</keyword>
<feature type="chain" id="PRO_5034814466" evidence="2">
    <location>
        <begin position="27"/>
        <end position="121"/>
    </location>
</feature>
<keyword evidence="1" id="KW-1133">Transmembrane helix</keyword>
<proteinExistence type="predicted"/>
<reference evidence="3" key="2">
    <citation type="submission" date="2025-09" db="UniProtKB">
        <authorList>
            <consortium name="Ensembl"/>
        </authorList>
    </citation>
    <scope>IDENTIFICATION</scope>
</reference>
<reference evidence="3" key="1">
    <citation type="submission" date="2025-08" db="UniProtKB">
        <authorList>
            <consortium name="Ensembl"/>
        </authorList>
    </citation>
    <scope>IDENTIFICATION</scope>
</reference>
<sequence length="121" mass="13408">MNSIMNASQLFLVLFSLLIALPAVEALDTGDAFAGHTSDWHWLLCLPGIICKKTKAGKLDCQISQLLITVFSGERCLSDQIFSHILSFLVTFYCARFFFKLKGNKCGEGFLNDYAGSSRCN</sequence>
<feature type="signal peptide" evidence="2">
    <location>
        <begin position="1"/>
        <end position="26"/>
    </location>
</feature>
<name>A0A8D0C1G5_SALMN</name>
<protein>
    <submittedName>
        <fullName evidence="3">Uncharacterized protein</fullName>
    </submittedName>
</protein>
<evidence type="ECO:0000256" key="2">
    <source>
        <dbReference type="SAM" id="SignalP"/>
    </source>
</evidence>
<evidence type="ECO:0000313" key="4">
    <source>
        <dbReference type="Proteomes" id="UP000694421"/>
    </source>
</evidence>
<keyword evidence="1" id="KW-0812">Transmembrane</keyword>
<keyword evidence="1" id="KW-0472">Membrane</keyword>
<dbReference type="Proteomes" id="UP000694421">
    <property type="component" value="Unplaced"/>
</dbReference>
<evidence type="ECO:0000313" key="3">
    <source>
        <dbReference type="Ensembl" id="ENSSMRP00000016317.1"/>
    </source>
</evidence>
<accession>A0A8D0C1G5</accession>
<organism evidence="3 4">
    <name type="scientific">Salvator merianae</name>
    <name type="common">Argentine black and white tegu</name>
    <name type="synonym">Tupinambis merianae</name>
    <dbReference type="NCBI Taxonomy" id="96440"/>
    <lineage>
        <taxon>Eukaryota</taxon>
        <taxon>Metazoa</taxon>
        <taxon>Chordata</taxon>
        <taxon>Craniata</taxon>
        <taxon>Vertebrata</taxon>
        <taxon>Euteleostomi</taxon>
        <taxon>Lepidosauria</taxon>
        <taxon>Squamata</taxon>
        <taxon>Bifurcata</taxon>
        <taxon>Unidentata</taxon>
        <taxon>Episquamata</taxon>
        <taxon>Laterata</taxon>
        <taxon>Teiioidea</taxon>
        <taxon>Teiidae</taxon>
        <taxon>Salvator</taxon>
    </lineage>
</organism>
<dbReference type="AlphaFoldDB" id="A0A8D0C1G5"/>